<dbReference type="InterPro" id="IPR006527">
    <property type="entry name" value="F-box-assoc_dom_typ1"/>
</dbReference>
<reference evidence="2 3" key="1">
    <citation type="journal article" date="2016" name="G3 (Bethesda)">
        <title>First Draft Assembly and Annotation of the Genome of a California Endemic Oak Quercus lobata Nee (Fagaceae).</title>
        <authorList>
            <person name="Sork V.L."/>
            <person name="Fitz-Gibbon S.T."/>
            <person name="Puiu D."/>
            <person name="Crepeau M."/>
            <person name="Gugger P.F."/>
            <person name="Sherman R."/>
            <person name="Stevens K."/>
            <person name="Langley C.H."/>
            <person name="Pellegrini M."/>
            <person name="Salzberg S.L."/>
        </authorList>
    </citation>
    <scope>NUCLEOTIDE SEQUENCE [LARGE SCALE GENOMIC DNA]</scope>
    <source>
        <strain evidence="2 3">cv. SW786</strain>
    </source>
</reference>
<name>A0A7N2LDH3_QUELO</name>
<reference evidence="2" key="2">
    <citation type="submission" date="2021-01" db="UniProtKB">
        <authorList>
            <consortium name="EnsemblPlants"/>
        </authorList>
    </citation>
    <scope>IDENTIFICATION</scope>
</reference>
<dbReference type="Proteomes" id="UP000594261">
    <property type="component" value="Chromosome 4"/>
</dbReference>
<accession>A0A7N2LDH3</accession>
<dbReference type="AlphaFoldDB" id="A0A7N2LDH3"/>
<keyword evidence="3" id="KW-1185">Reference proteome</keyword>
<dbReference type="EnsemblPlants" id="QL04p014997:mrna">
    <property type="protein sequence ID" value="QL04p014997:mrna"/>
    <property type="gene ID" value="QL04p014997"/>
</dbReference>
<evidence type="ECO:0000259" key="1">
    <source>
        <dbReference type="Pfam" id="PF07734"/>
    </source>
</evidence>
<evidence type="ECO:0000313" key="3">
    <source>
        <dbReference type="Proteomes" id="UP000594261"/>
    </source>
</evidence>
<feature type="domain" description="F-box associated beta-propeller type 1" evidence="1">
    <location>
        <begin position="13"/>
        <end position="128"/>
    </location>
</feature>
<sequence length="166" mass="19205">MVGQNLVNQSIALHWIVGDDNSFEYICCFDLKNENFESFPPPPQLEKMNTSMYLGVLGDFLYLSNKTDSNHQEIWVMKYIKLMDSWSKDYVLEVQSHSHLNPLKFQEDGSISMIHQLFGIVIISNIVTYKHGWNDFRSLNIIKTCGKLEAIIHKSSLISPRDVLKH</sequence>
<organism evidence="2 3">
    <name type="scientific">Quercus lobata</name>
    <name type="common">Valley oak</name>
    <dbReference type="NCBI Taxonomy" id="97700"/>
    <lineage>
        <taxon>Eukaryota</taxon>
        <taxon>Viridiplantae</taxon>
        <taxon>Streptophyta</taxon>
        <taxon>Embryophyta</taxon>
        <taxon>Tracheophyta</taxon>
        <taxon>Spermatophyta</taxon>
        <taxon>Magnoliopsida</taxon>
        <taxon>eudicotyledons</taxon>
        <taxon>Gunneridae</taxon>
        <taxon>Pentapetalae</taxon>
        <taxon>rosids</taxon>
        <taxon>fabids</taxon>
        <taxon>Fagales</taxon>
        <taxon>Fagaceae</taxon>
        <taxon>Quercus</taxon>
    </lineage>
</organism>
<evidence type="ECO:0000313" key="2">
    <source>
        <dbReference type="EnsemblPlants" id="QL04p014997:mrna"/>
    </source>
</evidence>
<dbReference type="EMBL" id="LRBV02000004">
    <property type="status" value="NOT_ANNOTATED_CDS"/>
    <property type="molecule type" value="Genomic_DNA"/>
</dbReference>
<dbReference type="InParanoid" id="A0A7N2LDH3"/>
<dbReference type="Gramene" id="QL04p014997:mrna">
    <property type="protein sequence ID" value="QL04p014997:mrna"/>
    <property type="gene ID" value="QL04p014997"/>
</dbReference>
<proteinExistence type="predicted"/>
<protein>
    <recommendedName>
        <fullName evidence="1">F-box associated beta-propeller type 1 domain-containing protein</fullName>
    </recommendedName>
</protein>
<dbReference type="Pfam" id="PF07734">
    <property type="entry name" value="FBA_1"/>
    <property type="match status" value="1"/>
</dbReference>